<dbReference type="GO" id="GO:0051775">
    <property type="term" value="P:response to redox state"/>
    <property type="evidence" value="ECO:0007669"/>
    <property type="project" value="InterPro"/>
</dbReference>
<keyword evidence="3 6" id="KW-0805">Transcription regulation</keyword>
<dbReference type="PANTHER" id="PTHR35786">
    <property type="entry name" value="REDOX-SENSING TRANSCRIPTIONAL REPRESSOR REX"/>
    <property type="match status" value="1"/>
</dbReference>
<dbReference type="HAMAP" id="MF_01131">
    <property type="entry name" value="Rex"/>
    <property type="match status" value="1"/>
</dbReference>
<keyword evidence="1 6" id="KW-0963">Cytoplasm</keyword>
<evidence type="ECO:0000256" key="5">
    <source>
        <dbReference type="ARBA" id="ARBA00023163"/>
    </source>
</evidence>
<organism evidence="10 11">
    <name type="scientific">Gordonia jinhuaensis</name>
    <dbReference type="NCBI Taxonomy" id="1517702"/>
    <lineage>
        <taxon>Bacteria</taxon>
        <taxon>Bacillati</taxon>
        <taxon>Actinomycetota</taxon>
        <taxon>Actinomycetes</taxon>
        <taxon>Mycobacteriales</taxon>
        <taxon>Gordoniaceae</taxon>
        <taxon>Gordonia</taxon>
    </lineage>
</organism>
<dbReference type="InterPro" id="IPR003781">
    <property type="entry name" value="CoA-bd"/>
</dbReference>
<protein>
    <recommendedName>
        <fullName evidence="6">Redox-sensing transcriptional repressor Rex</fullName>
    </recommendedName>
</protein>
<comment type="subcellular location">
    <subcellularLocation>
        <location evidence="6">Cytoplasm</location>
    </subcellularLocation>
</comment>
<keyword evidence="2 6" id="KW-0678">Repressor</keyword>
<dbReference type="InterPro" id="IPR036388">
    <property type="entry name" value="WH-like_DNA-bd_sf"/>
</dbReference>
<dbReference type="SUPFAM" id="SSF46785">
    <property type="entry name" value="Winged helix' DNA-binding domain"/>
    <property type="match status" value="1"/>
</dbReference>
<gene>
    <name evidence="6 10" type="primary">rex</name>
    <name evidence="10" type="ORF">GCM10011489_07050</name>
</gene>
<reference evidence="10" key="2">
    <citation type="submission" date="2020-09" db="EMBL/GenBank/DDBJ databases">
        <authorList>
            <person name="Sun Q."/>
            <person name="Zhou Y."/>
        </authorList>
    </citation>
    <scope>NUCLEOTIDE SEQUENCE</scope>
    <source>
        <strain evidence="10">CGMCC 1.12827</strain>
    </source>
</reference>
<sequence length="297" mass="30454">MAGVSETRGTVATAAVPPHLGPRAASASVTARPARGEARLDTAEIPSASVARLASYLHVLRALGREGAMIVSSSQLATAASVNPAILRKDLSYIGANGVRGVGYDVARLTARISLALHATGEFRVALAGAGVLARMLMAHTGPGRGFEVVAMFDSDPAEIGRRYSMRRQTYAEARADESIGSGADQTVPDEVVVEPMDDIARVCDVAGVDIAVIATADDTAQAACDAFAGAGVRQMLNMTSVPVRVPDHVVVRPVDIGLELQVLAFDASRATNPAVDAGADERAASAGTSGVGAALR</sequence>
<dbReference type="AlphaFoldDB" id="A0A916SY00"/>
<comment type="caution">
    <text evidence="10">The sequence shown here is derived from an EMBL/GenBank/DDBJ whole genome shotgun (WGS) entry which is preliminary data.</text>
</comment>
<evidence type="ECO:0000256" key="1">
    <source>
        <dbReference type="ARBA" id="ARBA00022490"/>
    </source>
</evidence>
<keyword evidence="5 6" id="KW-0804">Transcription</keyword>
<evidence type="ECO:0000259" key="8">
    <source>
        <dbReference type="Pfam" id="PF02629"/>
    </source>
</evidence>
<dbReference type="GO" id="GO:0045892">
    <property type="term" value="P:negative regulation of DNA-templated transcription"/>
    <property type="evidence" value="ECO:0007669"/>
    <property type="project" value="InterPro"/>
</dbReference>
<evidence type="ECO:0000259" key="9">
    <source>
        <dbReference type="Pfam" id="PF06971"/>
    </source>
</evidence>
<dbReference type="InterPro" id="IPR036291">
    <property type="entry name" value="NAD(P)-bd_dom_sf"/>
</dbReference>
<feature type="DNA-binding region" description="H-T-H motif" evidence="6">
    <location>
        <begin position="55"/>
        <end position="94"/>
    </location>
</feature>
<name>A0A916SY00_9ACTN</name>
<comment type="subunit">
    <text evidence="6">Homodimer.</text>
</comment>
<dbReference type="Gene3D" id="3.40.50.720">
    <property type="entry name" value="NAD(P)-binding Rossmann-like Domain"/>
    <property type="match status" value="1"/>
</dbReference>
<dbReference type="Pfam" id="PF02629">
    <property type="entry name" value="CoA_binding"/>
    <property type="match status" value="1"/>
</dbReference>
<keyword evidence="6" id="KW-0520">NAD</keyword>
<evidence type="ECO:0000256" key="2">
    <source>
        <dbReference type="ARBA" id="ARBA00022491"/>
    </source>
</evidence>
<comment type="similarity">
    <text evidence="6">Belongs to the transcriptional regulatory Rex family.</text>
</comment>
<dbReference type="Proteomes" id="UP000621454">
    <property type="component" value="Unassembled WGS sequence"/>
</dbReference>
<feature type="region of interest" description="Disordered" evidence="7">
    <location>
        <begin position="1"/>
        <end position="33"/>
    </location>
</feature>
<reference evidence="10" key="1">
    <citation type="journal article" date="2014" name="Int. J. Syst. Evol. Microbiol.">
        <title>Complete genome sequence of Corynebacterium casei LMG S-19264T (=DSM 44701T), isolated from a smear-ripened cheese.</title>
        <authorList>
            <consortium name="US DOE Joint Genome Institute (JGI-PGF)"/>
            <person name="Walter F."/>
            <person name="Albersmeier A."/>
            <person name="Kalinowski J."/>
            <person name="Ruckert C."/>
        </authorList>
    </citation>
    <scope>NUCLEOTIDE SEQUENCE</scope>
    <source>
        <strain evidence="10">CGMCC 1.12827</strain>
    </source>
</reference>
<dbReference type="PANTHER" id="PTHR35786:SF1">
    <property type="entry name" value="REDOX-SENSING TRANSCRIPTIONAL REPRESSOR REX 1"/>
    <property type="match status" value="1"/>
</dbReference>
<dbReference type="GO" id="GO:0003677">
    <property type="term" value="F:DNA binding"/>
    <property type="evidence" value="ECO:0007669"/>
    <property type="project" value="UniProtKB-UniRule"/>
</dbReference>
<dbReference type="InterPro" id="IPR036390">
    <property type="entry name" value="WH_DNA-bd_sf"/>
</dbReference>
<dbReference type="InterPro" id="IPR009718">
    <property type="entry name" value="Rex_DNA-bd_C_dom"/>
</dbReference>
<evidence type="ECO:0000256" key="7">
    <source>
        <dbReference type="SAM" id="MobiDB-lite"/>
    </source>
</evidence>
<evidence type="ECO:0000256" key="3">
    <source>
        <dbReference type="ARBA" id="ARBA00023015"/>
    </source>
</evidence>
<proteinExistence type="inferred from homology"/>
<comment type="function">
    <text evidence="6">Modulates transcription in response to changes in cellular NADH/NAD(+) redox state.</text>
</comment>
<evidence type="ECO:0000256" key="6">
    <source>
        <dbReference type="HAMAP-Rule" id="MF_01131"/>
    </source>
</evidence>
<accession>A0A916SY00</accession>
<dbReference type="InterPro" id="IPR022876">
    <property type="entry name" value="Tscrpt_rep_Rex"/>
</dbReference>
<dbReference type="Gene3D" id="1.10.10.10">
    <property type="entry name" value="Winged helix-like DNA-binding domain superfamily/Winged helix DNA-binding domain"/>
    <property type="match status" value="1"/>
</dbReference>
<keyword evidence="11" id="KW-1185">Reference proteome</keyword>
<keyword evidence="4 6" id="KW-0238">DNA-binding</keyword>
<evidence type="ECO:0000256" key="4">
    <source>
        <dbReference type="ARBA" id="ARBA00023125"/>
    </source>
</evidence>
<feature type="domain" description="Rex DNA-binding C-terminal" evidence="9">
    <location>
        <begin position="44"/>
        <end position="92"/>
    </location>
</feature>
<dbReference type="RefSeq" id="WP_188585193.1">
    <property type="nucleotide sequence ID" value="NZ_BMGC01000003.1"/>
</dbReference>
<dbReference type="GO" id="GO:0003700">
    <property type="term" value="F:DNA-binding transcription factor activity"/>
    <property type="evidence" value="ECO:0007669"/>
    <property type="project" value="UniProtKB-UniRule"/>
</dbReference>
<feature type="domain" description="CoA-binding" evidence="8">
    <location>
        <begin position="124"/>
        <end position="241"/>
    </location>
</feature>
<evidence type="ECO:0000313" key="11">
    <source>
        <dbReference type="Proteomes" id="UP000621454"/>
    </source>
</evidence>
<dbReference type="EMBL" id="BMGC01000003">
    <property type="protein sequence ID" value="GGB21477.1"/>
    <property type="molecule type" value="Genomic_DNA"/>
</dbReference>
<comment type="caution">
    <text evidence="6">Lacks conserved residue(s) required for the propagation of feature annotation.</text>
</comment>
<dbReference type="SUPFAM" id="SSF51735">
    <property type="entry name" value="NAD(P)-binding Rossmann-fold domains"/>
    <property type="match status" value="1"/>
</dbReference>
<dbReference type="Pfam" id="PF06971">
    <property type="entry name" value="Put_DNA-bind_N"/>
    <property type="match status" value="1"/>
</dbReference>
<evidence type="ECO:0000313" key="10">
    <source>
        <dbReference type="EMBL" id="GGB21477.1"/>
    </source>
</evidence>
<dbReference type="GO" id="GO:0005737">
    <property type="term" value="C:cytoplasm"/>
    <property type="evidence" value="ECO:0007669"/>
    <property type="project" value="UniProtKB-SubCell"/>
</dbReference>